<sequence>MISVNPDRHPAPPADSARRTGAAADPRRIAVIACVLLVTLRLFIGWQLAYEGFWKVATLDTTTPWTSEGYLKNAQGPFRDLFRGMTGDPDDLTWLDYDAVNDRWNDRYRRFVTHYDLSDAQKRRLDELFVGPADFRAELAEFPEGVKVPKELADFVEFNPQTQRIIVDGRRHLTADEKLKLLALVESTLYDDTGAERKPPEMNEGENYTNWELAKQYTQAIERVYQRATNLSYRERLDVATRLDPEAPRVVFSNFKGTFGDDYTPIDSYYSVLLAEYENARASAETDFEREHAETLYGEIQELKRALVGPVKSLDAQLTNDMYKLLTPEQRAKGAIPQPWDTVRIADTLTITGLCTLGTLLLIGFLTRFSAAMAGLMVLGFYLAWPPWPGVVEAPGPDHALVVNKNLIEVMALFALAALPTGRWFGVDGLLHGLWNRWVGRKQRVAAAKAAPPSSTAVAEKSAPPAAARDTYSVSRS</sequence>
<feature type="transmembrane region" description="Helical" evidence="2">
    <location>
        <begin position="29"/>
        <end position="49"/>
    </location>
</feature>
<keyword evidence="4" id="KW-1185">Reference proteome</keyword>
<keyword evidence="2" id="KW-1133">Transmembrane helix</keyword>
<accession>A0A517P9W5</accession>
<evidence type="ECO:0008006" key="5">
    <source>
        <dbReference type="Google" id="ProtNLM"/>
    </source>
</evidence>
<dbReference type="AlphaFoldDB" id="A0A517P9W5"/>
<evidence type="ECO:0000256" key="1">
    <source>
        <dbReference type="SAM" id="MobiDB-lite"/>
    </source>
</evidence>
<dbReference type="Proteomes" id="UP000318741">
    <property type="component" value="Chromosome"/>
</dbReference>
<keyword evidence="2" id="KW-0812">Transmembrane</keyword>
<evidence type="ECO:0000313" key="3">
    <source>
        <dbReference type="EMBL" id="QDT16163.1"/>
    </source>
</evidence>
<gene>
    <name evidence="3" type="ORF">CA12_22610</name>
</gene>
<reference evidence="3 4" key="1">
    <citation type="submission" date="2019-02" db="EMBL/GenBank/DDBJ databases">
        <title>Deep-cultivation of Planctomycetes and their phenomic and genomic characterization uncovers novel biology.</title>
        <authorList>
            <person name="Wiegand S."/>
            <person name="Jogler M."/>
            <person name="Boedeker C."/>
            <person name="Pinto D."/>
            <person name="Vollmers J."/>
            <person name="Rivas-Marin E."/>
            <person name="Kohn T."/>
            <person name="Peeters S.H."/>
            <person name="Heuer A."/>
            <person name="Rast P."/>
            <person name="Oberbeckmann S."/>
            <person name="Bunk B."/>
            <person name="Jeske O."/>
            <person name="Meyerdierks A."/>
            <person name="Storesund J.E."/>
            <person name="Kallscheuer N."/>
            <person name="Luecker S."/>
            <person name="Lage O.M."/>
            <person name="Pohl T."/>
            <person name="Merkel B.J."/>
            <person name="Hornburger P."/>
            <person name="Mueller R.-W."/>
            <person name="Bruemmer F."/>
            <person name="Labrenz M."/>
            <person name="Spormann A.M."/>
            <person name="Op den Camp H."/>
            <person name="Overmann J."/>
            <person name="Amann R."/>
            <person name="Jetten M.S.M."/>
            <person name="Mascher T."/>
            <person name="Medema M.H."/>
            <person name="Devos D.P."/>
            <person name="Kaster A.-K."/>
            <person name="Ovreas L."/>
            <person name="Rohde M."/>
            <person name="Galperin M.Y."/>
            <person name="Jogler C."/>
        </authorList>
    </citation>
    <scope>NUCLEOTIDE SEQUENCE [LARGE SCALE GENOMIC DNA]</scope>
    <source>
        <strain evidence="3 4">CA12</strain>
    </source>
</reference>
<evidence type="ECO:0000256" key="2">
    <source>
        <dbReference type="SAM" id="Phobius"/>
    </source>
</evidence>
<feature type="compositionally biased region" description="Low complexity" evidence="1">
    <location>
        <begin position="449"/>
        <end position="468"/>
    </location>
</feature>
<feature type="compositionally biased region" description="Basic and acidic residues" evidence="1">
    <location>
        <begin position="1"/>
        <end position="10"/>
    </location>
</feature>
<protein>
    <recommendedName>
        <fullName evidence="5">DoxX</fullName>
    </recommendedName>
</protein>
<proteinExistence type="predicted"/>
<organism evidence="3 4">
    <name type="scientific">Alienimonas californiensis</name>
    <dbReference type="NCBI Taxonomy" id="2527989"/>
    <lineage>
        <taxon>Bacteria</taxon>
        <taxon>Pseudomonadati</taxon>
        <taxon>Planctomycetota</taxon>
        <taxon>Planctomycetia</taxon>
        <taxon>Planctomycetales</taxon>
        <taxon>Planctomycetaceae</taxon>
        <taxon>Alienimonas</taxon>
    </lineage>
</organism>
<feature type="region of interest" description="Disordered" evidence="1">
    <location>
        <begin position="449"/>
        <end position="477"/>
    </location>
</feature>
<feature type="region of interest" description="Disordered" evidence="1">
    <location>
        <begin position="1"/>
        <end position="20"/>
    </location>
</feature>
<evidence type="ECO:0000313" key="4">
    <source>
        <dbReference type="Proteomes" id="UP000318741"/>
    </source>
</evidence>
<name>A0A517P9W5_9PLAN</name>
<keyword evidence="2" id="KW-0472">Membrane</keyword>
<dbReference type="KEGG" id="acaf:CA12_22610"/>
<dbReference type="EMBL" id="CP036265">
    <property type="protein sequence ID" value="QDT16163.1"/>
    <property type="molecule type" value="Genomic_DNA"/>
</dbReference>